<reference evidence="3 4" key="1">
    <citation type="submission" date="2020-08" db="EMBL/GenBank/DDBJ databases">
        <title>Genomic Encyclopedia of Type Strains, Phase IV (KMG-IV): sequencing the most valuable type-strain genomes for metagenomic binning, comparative biology and taxonomic classification.</title>
        <authorList>
            <person name="Goeker M."/>
        </authorList>
    </citation>
    <scope>NUCLEOTIDE SEQUENCE [LARGE SCALE GENOMIC DNA]</scope>
    <source>
        <strain evidence="3 4">DSM 25895</strain>
    </source>
</reference>
<evidence type="ECO:0000259" key="2">
    <source>
        <dbReference type="Pfam" id="PF02698"/>
    </source>
</evidence>
<dbReference type="PANTHER" id="PTHR30336:SF20">
    <property type="entry name" value="DUF218 DOMAIN-CONTAINING PROTEIN"/>
    <property type="match status" value="1"/>
</dbReference>
<evidence type="ECO:0000313" key="4">
    <source>
        <dbReference type="Proteomes" id="UP000562254"/>
    </source>
</evidence>
<keyword evidence="1" id="KW-0812">Transmembrane</keyword>
<feature type="domain" description="DUF218" evidence="2">
    <location>
        <begin position="62"/>
        <end position="190"/>
    </location>
</feature>
<evidence type="ECO:0000313" key="3">
    <source>
        <dbReference type="EMBL" id="MBB5688338.1"/>
    </source>
</evidence>
<dbReference type="RefSeq" id="WP_184480851.1">
    <property type="nucleotide sequence ID" value="NZ_JACIJE010000001.1"/>
</dbReference>
<protein>
    <submittedName>
        <fullName evidence="3">Uncharacterized SAM-binding protein YcdF (DUF218 family)</fullName>
    </submittedName>
</protein>
<keyword evidence="1" id="KW-1133">Transmembrane helix</keyword>
<dbReference type="Proteomes" id="UP000562254">
    <property type="component" value="Unassembled WGS sequence"/>
</dbReference>
<evidence type="ECO:0000256" key="1">
    <source>
        <dbReference type="SAM" id="Phobius"/>
    </source>
</evidence>
<dbReference type="PANTHER" id="PTHR30336">
    <property type="entry name" value="INNER MEMBRANE PROTEIN, PROBABLE PERMEASE"/>
    <property type="match status" value="1"/>
</dbReference>
<dbReference type="AlphaFoldDB" id="A0A840XIQ9"/>
<dbReference type="GO" id="GO:0005886">
    <property type="term" value="C:plasma membrane"/>
    <property type="evidence" value="ECO:0007669"/>
    <property type="project" value="TreeGrafter"/>
</dbReference>
<keyword evidence="4" id="KW-1185">Reference proteome</keyword>
<dbReference type="EMBL" id="JACIJE010000001">
    <property type="protein sequence ID" value="MBB5688338.1"/>
    <property type="molecule type" value="Genomic_DNA"/>
</dbReference>
<dbReference type="Gene3D" id="3.40.50.620">
    <property type="entry name" value="HUPs"/>
    <property type="match status" value="1"/>
</dbReference>
<dbReference type="CDD" id="cd06259">
    <property type="entry name" value="YdcF-like"/>
    <property type="match status" value="1"/>
</dbReference>
<dbReference type="InterPro" id="IPR003848">
    <property type="entry name" value="DUF218"/>
</dbReference>
<dbReference type="InterPro" id="IPR014729">
    <property type="entry name" value="Rossmann-like_a/b/a_fold"/>
</dbReference>
<dbReference type="InterPro" id="IPR051599">
    <property type="entry name" value="Cell_Envelope_Assoc"/>
</dbReference>
<dbReference type="Pfam" id="PF02698">
    <property type="entry name" value="DUF218"/>
    <property type="match status" value="1"/>
</dbReference>
<gene>
    <name evidence="3" type="ORF">FHS88_000448</name>
</gene>
<keyword evidence="1" id="KW-0472">Membrane</keyword>
<name>A0A840XIQ9_9PROT</name>
<feature type="transmembrane region" description="Helical" evidence="1">
    <location>
        <begin position="20"/>
        <end position="44"/>
    </location>
</feature>
<proteinExistence type="predicted"/>
<organism evidence="3 4">
    <name type="scientific">Neoroseomonas alkaliterrae</name>
    <dbReference type="NCBI Taxonomy" id="1452450"/>
    <lineage>
        <taxon>Bacteria</taxon>
        <taxon>Pseudomonadati</taxon>
        <taxon>Pseudomonadota</taxon>
        <taxon>Alphaproteobacteria</taxon>
        <taxon>Acetobacterales</taxon>
        <taxon>Acetobacteraceae</taxon>
        <taxon>Neoroseomonas</taxon>
    </lineage>
</organism>
<comment type="caution">
    <text evidence="3">The sequence shown here is derived from an EMBL/GenBank/DDBJ whole genome shotgun (WGS) entry which is preliminary data.</text>
</comment>
<sequence length="224" mass="23318">MSRGEAGARPPPFLGHDGAITLLAALAVAALSLGMGPLAAALAVRRTARDAPLAPAAEPARILVLGHRLEAGRPSAAFVARLARALDLARAHPGAQVLVLGGATSPGAPAEAEIGRAWLLAHGLPAGRIGVETTSRHTLENLRHHRAAGHGPGVEALVTSRLHLHRALLMARGLGLAPLPVAAEPALPRAPLRLAAEGFMVLWYLTGRWLARALRRRAWLARIG</sequence>
<accession>A0A840XIQ9</accession>